<evidence type="ECO:0000313" key="8">
    <source>
        <dbReference type="EMBL" id="CAB3980587.1"/>
    </source>
</evidence>
<feature type="domain" description="Neurotransmitter-gated ion-channel transmembrane" evidence="7">
    <location>
        <begin position="232"/>
        <end position="435"/>
    </location>
</feature>
<sequence length="439" mass="49968">MGDYATIVFNAFVGFILLFANLKVSDGTKTNATRLIHDLLKNYDKDARPVKNASEVLTVKVKLAYNQLQDLYWNDELLKWNASDYGGQSVLNLHPSRMWTPDIELYDNTKEDEGHISNDKFRILVNSDGSATWFITKISRSACPIDVSKFPFDTQKCKIKLGSWTYDGRALDLKLDSNAVDLAQHKENSEWKLKSVTSKRRSVKHECCPTPFIDIVYSLEFHRKALYYIMTIIIPSMLLSLLACISFLFPADSGERVSLVISVLLGLVVFMLIVNDRTPVTSDAVPMVTEFFNSIAATTVLALLATAFILRLNHVSSGVPVPRCLARVRDCIAVALCMKKESLPKRVKLNFEEILLSESSTQYINLRDFTGQIPAGRKPLTEQKILVELQKLSAHLEEESVAREMKEDWHYTMEVFDRLFFVLFFIIFCVFAAYVFSFF</sequence>
<dbReference type="CDD" id="cd18997">
    <property type="entry name" value="LGIC_ECD_nAChR"/>
    <property type="match status" value="1"/>
</dbReference>
<dbReference type="GO" id="GO:0004888">
    <property type="term" value="F:transmembrane signaling receptor activity"/>
    <property type="evidence" value="ECO:0007669"/>
    <property type="project" value="InterPro"/>
</dbReference>
<dbReference type="Pfam" id="PF02931">
    <property type="entry name" value="Neur_chan_LBD"/>
    <property type="match status" value="1"/>
</dbReference>
<name>A0A7D9HEE4_PARCT</name>
<evidence type="ECO:0000259" key="6">
    <source>
        <dbReference type="Pfam" id="PF02931"/>
    </source>
</evidence>
<keyword evidence="2 5" id="KW-0812">Transmembrane</keyword>
<reference evidence="8" key="1">
    <citation type="submission" date="2020-04" db="EMBL/GenBank/DDBJ databases">
        <authorList>
            <person name="Alioto T."/>
            <person name="Alioto T."/>
            <person name="Gomez Garrido J."/>
        </authorList>
    </citation>
    <scope>NUCLEOTIDE SEQUENCE</scope>
    <source>
        <strain evidence="8">A484AB</strain>
    </source>
</reference>
<dbReference type="InterPro" id="IPR036719">
    <property type="entry name" value="Neuro-gated_channel_TM_sf"/>
</dbReference>
<dbReference type="InterPro" id="IPR006029">
    <property type="entry name" value="Neurotrans-gated_channel_TM"/>
</dbReference>
<dbReference type="SUPFAM" id="SSF90112">
    <property type="entry name" value="Neurotransmitter-gated ion-channel transmembrane pore"/>
    <property type="match status" value="1"/>
</dbReference>
<dbReference type="EMBL" id="CACRXK020000304">
    <property type="protein sequence ID" value="CAB3980587.1"/>
    <property type="molecule type" value="Genomic_DNA"/>
</dbReference>
<dbReference type="GO" id="GO:0016020">
    <property type="term" value="C:membrane"/>
    <property type="evidence" value="ECO:0007669"/>
    <property type="project" value="UniProtKB-SubCell"/>
</dbReference>
<dbReference type="GO" id="GO:0005230">
    <property type="term" value="F:extracellular ligand-gated monoatomic ion channel activity"/>
    <property type="evidence" value="ECO:0007669"/>
    <property type="project" value="InterPro"/>
</dbReference>
<evidence type="ECO:0000256" key="3">
    <source>
        <dbReference type="ARBA" id="ARBA00022989"/>
    </source>
</evidence>
<comment type="similarity">
    <text evidence="5">Belongs to the ligand-gated ion channel (TC 1.A.9) family.</text>
</comment>
<feature type="transmembrane region" description="Helical" evidence="5">
    <location>
        <begin position="6"/>
        <end position="24"/>
    </location>
</feature>
<dbReference type="Gene3D" id="2.70.170.10">
    <property type="entry name" value="Neurotransmitter-gated ion-channel ligand-binding domain"/>
    <property type="match status" value="1"/>
</dbReference>
<comment type="caution">
    <text evidence="8">The sequence shown here is derived from an EMBL/GenBank/DDBJ whole genome shotgun (WGS) entry which is preliminary data.</text>
</comment>
<dbReference type="InterPro" id="IPR036734">
    <property type="entry name" value="Neur_chan_lig-bd_sf"/>
</dbReference>
<evidence type="ECO:0000256" key="1">
    <source>
        <dbReference type="ARBA" id="ARBA00004141"/>
    </source>
</evidence>
<keyword evidence="3 5" id="KW-1133">Transmembrane helix</keyword>
<feature type="transmembrane region" description="Helical" evidence="5">
    <location>
        <begin position="225"/>
        <end position="251"/>
    </location>
</feature>
<proteinExistence type="inferred from homology"/>
<keyword evidence="5" id="KW-0813">Transport</keyword>
<organism evidence="8 9">
    <name type="scientific">Paramuricea clavata</name>
    <name type="common">Red gorgonian</name>
    <name type="synonym">Violescent sea-whip</name>
    <dbReference type="NCBI Taxonomy" id="317549"/>
    <lineage>
        <taxon>Eukaryota</taxon>
        <taxon>Metazoa</taxon>
        <taxon>Cnidaria</taxon>
        <taxon>Anthozoa</taxon>
        <taxon>Octocorallia</taxon>
        <taxon>Malacalcyonacea</taxon>
        <taxon>Plexauridae</taxon>
        <taxon>Paramuricea</taxon>
    </lineage>
</organism>
<dbReference type="CDD" id="cd19051">
    <property type="entry name" value="LGIC_TM_cation"/>
    <property type="match status" value="1"/>
</dbReference>
<keyword evidence="4 5" id="KW-0472">Membrane</keyword>
<evidence type="ECO:0000259" key="7">
    <source>
        <dbReference type="Pfam" id="PF02932"/>
    </source>
</evidence>
<dbReference type="InterPro" id="IPR038050">
    <property type="entry name" value="Neuro_actylchol_rec"/>
</dbReference>
<feature type="domain" description="Neurotransmitter-gated ion-channel ligand-binding" evidence="6">
    <location>
        <begin position="33"/>
        <end position="224"/>
    </location>
</feature>
<dbReference type="AlphaFoldDB" id="A0A7D9HEE4"/>
<evidence type="ECO:0000313" key="9">
    <source>
        <dbReference type="Proteomes" id="UP001152795"/>
    </source>
</evidence>
<comment type="subcellular location">
    <subcellularLocation>
        <location evidence="1">Membrane</location>
        <topology evidence="1">Multi-pass membrane protein</topology>
    </subcellularLocation>
</comment>
<dbReference type="Pfam" id="PF02932">
    <property type="entry name" value="Neur_chan_memb"/>
    <property type="match status" value="1"/>
</dbReference>
<dbReference type="OrthoDB" id="5975154at2759"/>
<dbReference type="PANTHER" id="PTHR18945">
    <property type="entry name" value="NEUROTRANSMITTER GATED ION CHANNEL"/>
    <property type="match status" value="1"/>
</dbReference>
<dbReference type="SUPFAM" id="SSF63712">
    <property type="entry name" value="Nicotinic receptor ligand binding domain-like"/>
    <property type="match status" value="1"/>
</dbReference>
<accession>A0A7D9HEE4</accession>
<evidence type="ECO:0000256" key="4">
    <source>
        <dbReference type="ARBA" id="ARBA00023136"/>
    </source>
</evidence>
<dbReference type="FunFam" id="2.70.170.10:FF:000030">
    <property type="entry name" value="AcetylCholine Receptor"/>
    <property type="match status" value="1"/>
</dbReference>
<feature type="transmembrane region" description="Helical" evidence="5">
    <location>
        <begin position="257"/>
        <end position="275"/>
    </location>
</feature>
<dbReference type="Gene3D" id="1.20.58.390">
    <property type="entry name" value="Neurotransmitter-gated ion-channel transmembrane domain"/>
    <property type="match status" value="2"/>
</dbReference>
<dbReference type="Proteomes" id="UP001152795">
    <property type="component" value="Unassembled WGS sequence"/>
</dbReference>
<evidence type="ECO:0000256" key="2">
    <source>
        <dbReference type="ARBA" id="ARBA00022692"/>
    </source>
</evidence>
<dbReference type="PROSITE" id="PS00236">
    <property type="entry name" value="NEUROTR_ION_CHANNEL"/>
    <property type="match status" value="1"/>
</dbReference>
<keyword evidence="9" id="KW-1185">Reference proteome</keyword>
<evidence type="ECO:0000256" key="5">
    <source>
        <dbReference type="RuleBase" id="RU000687"/>
    </source>
</evidence>
<protein>
    <submittedName>
        <fullName evidence="8">Neuronal acetylcholine receptor subunit alpha-3-like isoform X2</fullName>
    </submittedName>
</protein>
<feature type="transmembrane region" description="Helical" evidence="5">
    <location>
        <begin position="287"/>
        <end position="310"/>
    </location>
</feature>
<dbReference type="PRINTS" id="PR00252">
    <property type="entry name" value="NRIONCHANNEL"/>
</dbReference>
<feature type="transmembrane region" description="Helical" evidence="5">
    <location>
        <begin position="419"/>
        <end position="438"/>
    </location>
</feature>
<keyword evidence="8" id="KW-0675">Receptor</keyword>
<dbReference type="InterPro" id="IPR006201">
    <property type="entry name" value="Neur_channel"/>
</dbReference>
<gene>
    <name evidence="8" type="ORF">PACLA_8A034407</name>
</gene>
<keyword evidence="5" id="KW-0406">Ion transport</keyword>
<keyword evidence="5" id="KW-0407">Ion channel</keyword>
<dbReference type="InterPro" id="IPR018000">
    <property type="entry name" value="Neurotransmitter_ion_chnl_CS"/>
</dbReference>
<dbReference type="InterPro" id="IPR006202">
    <property type="entry name" value="Neur_chan_lig-bd"/>
</dbReference>